<dbReference type="Proteomes" id="UP000273326">
    <property type="component" value="Chromosome"/>
</dbReference>
<dbReference type="PANTHER" id="PTHR34818:SF1">
    <property type="entry name" value="PROTEIN BLI-3"/>
    <property type="match status" value="1"/>
</dbReference>
<dbReference type="PANTHER" id="PTHR34818">
    <property type="entry name" value="PROTEIN BLI-3"/>
    <property type="match status" value="1"/>
</dbReference>
<dbReference type="InterPro" id="IPR012349">
    <property type="entry name" value="Split_barrel_FMN-bd"/>
</dbReference>
<dbReference type="EMBL" id="CP034465">
    <property type="protein sequence ID" value="AZP04501.1"/>
    <property type="molecule type" value="Genomic_DNA"/>
</dbReference>
<feature type="domain" description="General stress protein FMN-binding split barrel" evidence="1">
    <location>
        <begin position="10"/>
        <end position="153"/>
    </location>
</feature>
<dbReference type="Gene3D" id="2.30.110.10">
    <property type="entry name" value="Electron Transport, Fmn-binding Protein, Chain A"/>
    <property type="match status" value="1"/>
</dbReference>
<protein>
    <submittedName>
        <fullName evidence="2">General stress protein</fullName>
    </submittedName>
</protein>
<dbReference type="AlphaFoldDB" id="A0A3Q9BMM2"/>
<proteinExistence type="predicted"/>
<dbReference type="InterPro" id="IPR038725">
    <property type="entry name" value="YdaG_split_barrel_FMN-bd"/>
</dbReference>
<evidence type="ECO:0000259" key="1">
    <source>
        <dbReference type="Pfam" id="PF16242"/>
    </source>
</evidence>
<dbReference type="KEGG" id="jeh:EJN90_07575"/>
<accession>A0A3Q9BMM2</accession>
<evidence type="ECO:0000313" key="2">
    <source>
        <dbReference type="EMBL" id="AZP04501.1"/>
    </source>
</evidence>
<dbReference type="SUPFAM" id="SSF50475">
    <property type="entry name" value="FMN-binding split barrel"/>
    <property type="match status" value="1"/>
</dbReference>
<evidence type="ECO:0000313" key="3">
    <source>
        <dbReference type="Proteomes" id="UP000273326"/>
    </source>
</evidence>
<name>A0A3Q9BMM2_9LACT</name>
<keyword evidence="3" id="KW-1185">Reference proteome</keyword>
<organism evidence="2 3">
    <name type="scientific">Jeotgalibaca ciconiae</name>
    <dbReference type="NCBI Taxonomy" id="2496265"/>
    <lineage>
        <taxon>Bacteria</taxon>
        <taxon>Bacillati</taxon>
        <taxon>Bacillota</taxon>
        <taxon>Bacilli</taxon>
        <taxon>Lactobacillales</taxon>
        <taxon>Carnobacteriaceae</taxon>
        <taxon>Jeotgalibaca</taxon>
    </lineage>
</organism>
<dbReference type="Pfam" id="PF16242">
    <property type="entry name" value="Pyrid_ox_like"/>
    <property type="match status" value="1"/>
</dbReference>
<dbReference type="InterPro" id="IPR052917">
    <property type="entry name" value="Stress-Dev_Protein"/>
</dbReference>
<sequence>MKEEKWTQKEKIKKIIALTKDIKIALFTTIAPEGIVTRPMVTQQTEFDGVLWFFTFEDTAKIEEIRENSNVNIAYADKKDTFVSIRGTAEVVKDDAKKEALWNKAYEAVFDTHYDDPKLVLIKVQVESAEFWESGSTLKTAFRFVTNMLGKDHKDLGTNETVEFDE</sequence>
<gene>
    <name evidence="2" type="ORF">EJN90_07575</name>
</gene>
<dbReference type="OrthoDB" id="9795235at2"/>
<reference evidence="3" key="1">
    <citation type="submission" date="2018-12" db="EMBL/GenBank/DDBJ databases">
        <title>Complete genome sequencing of Jeotgalibaca sp. H21T32.</title>
        <authorList>
            <person name="Bae J.-W."/>
            <person name="Lee S.-Y."/>
        </authorList>
    </citation>
    <scope>NUCLEOTIDE SEQUENCE [LARGE SCALE GENOMIC DNA]</scope>
    <source>
        <strain evidence="3">H21T32</strain>
    </source>
</reference>
<dbReference type="RefSeq" id="WP_126109979.1">
    <property type="nucleotide sequence ID" value="NZ_CP034465.1"/>
</dbReference>